<proteinExistence type="predicted"/>
<name>A0ABD2NPU9_9CUCU</name>
<accession>A0ABD2NPU9</accession>
<keyword evidence="2" id="KW-1185">Reference proteome</keyword>
<reference evidence="1 2" key="1">
    <citation type="journal article" date="2021" name="BMC Biol.">
        <title>Horizontally acquired antibacterial genes associated with adaptive radiation of ladybird beetles.</title>
        <authorList>
            <person name="Li H.S."/>
            <person name="Tang X.F."/>
            <person name="Huang Y.H."/>
            <person name="Xu Z.Y."/>
            <person name="Chen M.L."/>
            <person name="Du X.Y."/>
            <person name="Qiu B.Y."/>
            <person name="Chen P.T."/>
            <person name="Zhang W."/>
            <person name="Slipinski A."/>
            <person name="Escalona H.E."/>
            <person name="Waterhouse R.M."/>
            <person name="Zwick A."/>
            <person name="Pang H."/>
        </authorList>
    </citation>
    <scope>NUCLEOTIDE SEQUENCE [LARGE SCALE GENOMIC DNA]</scope>
    <source>
        <strain evidence="1">SYSU2018</strain>
    </source>
</reference>
<protein>
    <submittedName>
        <fullName evidence="1">Uncharacterized protein</fullName>
    </submittedName>
</protein>
<evidence type="ECO:0000313" key="1">
    <source>
        <dbReference type="EMBL" id="KAL3280747.1"/>
    </source>
</evidence>
<dbReference type="AlphaFoldDB" id="A0ABD2NPU9"/>
<dbReference type="Proteomes" id="UP001516400">
    <property type="component" value="Unassembled WGS sequence"/>
</dbReference>
<gene>
    <name evidence="1" type="ORF">HHI36_003982</name>
</gene>
<dbReference type="EMBL" id="JABFTP020000144">
    <property type="protein sequence ID" value="KAL3280747.1"/>
    <property type="molecule type" value="Genomic_DNA"/>
</dbReference>
<sequence>MTIEFPSYEIKLKSRTVRDLKFSELQFQFDLMNKNIWPDNDKTVDETAKHLVYIIEKTLSIQAPIRQRDPVCKWGNKLCWTSNIKSEISRRDILFETAVFTKRDQSWLLYRQQRKQIRQQKQMYYEQKIDMARGDSKEMWQALKGIMGSGKQNERKKEGLHKNIRKI</sequence>
<organism evidence="1 2">
    <name type="scientific">Cryptolaemus montrouzieri</name>
    <dbReference type="NCBI Taxonomy" id="559131"/>
    <lineage>
        <taxon>Eukaryota</taxon>
        <taxon>Metazoa</taxon>
        <taxon>Ecdysozoa</taxon>
        <taxon>Arthropoda</taxon>
        <taxon>Hexapoda</taxon>
        <taxon>Insecta</taxon>
        <taxon>Pterygota</taxon>
        <taxon>Neoptera</taxon>
        <taxon>Endopterygota</taxon>
        <taxon>Coleoptera</taxon>
        <taxon>Polyphaga</taxon>
        <taxon>Cucujiformia</taxon>
        <taxon>Coccinelloidea</taxon>
        <taxon>Coccinellidae</taxon>
        <taxon>Scymninae</taxon>
        <taxon>Scymnini</taxon>
        <taxon>Cryptolaemus</taxon>
    </lineage>
</organism>
<evidence type="ECO:0000313" key="2">
    <source>
        <dbReference type="Proteomes" id="UP001516400"/>
    </source>
</evidence>
<comment type="caution">
    <text evidence="1">The sequence shown here is derived from an EMBL/GenBank/DDBJ whole genome shotgun (WGS) entry which is preliminary data.</text>
</comment>